<keyword evidence="1" id="KW-1133">Transmembrane helix</keyword>
<evidence type="ECO:0000313" key="3">
    <source>
        <dbReference type="Proteomes" id="UP001311915"/>
    </source>
</evidence>
<keyword evidence="1" id="KW-0472">Membrane</keyword>
<evidence type="ECO:0000313" key="2">
    <source>
        <dbReference type="EMBL" id="KAK4713590.1"/>
    </source>
</evidence>
<name>A0AAV9KJH1_9SOLN</name>
<dbReference type="Proteomes" id="UP001311915">
    <property type="component" value="Unassembled WGS sequence"/>
</dbReference>
<organism evidence="2 3">
    <name type="scientific">Solanum pinnatisectum</name>
    <name type="common">tansyleaf nightshade</name>
    <dbReference type="NCBI Taxonomy" id="50273"/>
    <lineage>
        <taxon>Eukaryota</taxon>
        <taxon>Viridiplantae</taxon>
        <taxon>Streptophyta</taxon>
        <taxon>Embryophyta</taxon>
        <taxon>Tracheophyta</taxon>
        <taxon>Spermatophyta</taxon>
        <taxon>Magnoliopsida</taxon>
        <taxon>eudicotyledons</taxon>
        <taxon>Gunneridae</taxon>
        <taxon>Pentapetalae</taxon>
        <taxon>asterids</taxon>
        <taxon>lamiids</taxon>
        <taxon>Solanales</taxon>
        <taxon>Solanaceae</taxon>
        <taxon>Solanoideae</taxon>
        <taxon>Solaneae</taxon>
        <taxon>Solanum</taxon>
    </lineage>
</organism>
<dbReference type="AlphaFoldDB" id="A0AAV9KJH1"/>
<comment type="caution">
    <text evidence="2">The sequence shown here is derived from an EMBL/GenBank/DDBJ whole genome shotgun (WGS) entry which is preliminary data.</text>
</comment>
<keyword evidence="1" id="KW-0812">Transmembrane</keyword>
<evidence type="ECO:0000256" key="1">
    <source>
        <dbReference type="SAM" id="Phobius"/>
    </source>
</evidence>
<keyword evidence="3" id="KW-1185">Reference proteome</keyword>
<accession>A0AAV9KJH1</accession>
<feature type="transmembrane region" description="Helical" evidence="1">
    <location>
        <begin position="42"/>
        <end position="71"/>
    </location>
</feature>
<protein>
    <submittedName>
        <fullName evidence="2">Uncharacterized protein</fullName>
    </submittedName>
</protein>
<sequence length="80" mass="9029">MAHAHGALVLVDNNNISINSTKFISSYNDLMVGVLSVRGERFFLYFAYISKFDLLLSYDCIFIVFYGLLLFPKPIITLGS</sequence>
<proteinExistence type="predicted"/>
<gene>
    <name evidence="2" type="ORF">R3W88_019497</name>
</gene>
<reference evidence="2 3" key="1">
    <citation type="submission" date="2023-10" db="EMBL/GenBank/DDBJ databases">
        <title>Genome-Wide Identification Analysis in wild type Solanum Pinnatisectum Reveals Some Genes Defensing Phytophthora Infestans.</title>
        <authorList>
            <person name="Sun C."/>
        </authorList>
    </citation>
    <scope>NUCLEOTIDE SEQUENCE [LARGE SCALE GENOMIC DNA]</scope>
    <source>
        <strain evidence="2">LQN</strain>
        <tissue evidence="2">Leaf</tissue>
    </source>
</reference>
<dbReference type="EMBL" id="JAWPEI010000010">
    <property type="protein sequence ID" value="KAK4713590.1"/>
    <property type="molecule type" value="Genomic_DNA"/>
</dbReference>